<feature type="binding site" evidence="11">
    <location>
        <position position="96"/>
    </location>
    <ligand>
        <name>Zn(2+)</name>
        <dbReference type="ChEBI" id="CHEBI:29105"/>
    </ligand>
</feature>
<gene>
    <name evidence="12" type="ORF">BBW65_02050</name>
</gene>
<dbReference type="NCBIfam" id="TIGR01656">
    <property type="entry name" value="Histidinol-ppas"/>
    <property type="match status" value="1"/>
</dbReference>
<dbReference type="Proteomes" id="UP000092884">
    <property type="component" value="Chromosome"/>
</dbReference>
<feature type="active site" description="Proton donor" evidence="8">
    <location>
        <position position="10"/>
    </location>
</feature>
<dbReference type="InterPro" id="IPR006543">
    <property type="entry name" value="Histidinol-phos"/>
</dbReference>
<feature type="binding site" evidence="11">
    <location>
        <position position="125"/>
    </location>
    <ligand>
        <name>Mg(2+)</name>
        <dbReference type="ChEBI" id="CHEBI:18420"/>
    </ligand>
</feature>
<feature type="binding site" evidence="11">
    <location>
        <position position="90"/>
    </location>
    <ligand>
        <name>Zn(2+)</name>
        <dbReference type="ChEBI" id="CHEBI:29105"/>
    </ligand>
</feature>
<feature type="site" description="Stabilizes the phosphoryl group" evidence="10">
    <location>
        <position position="100"/>
    </location>
</feature>
<dbReference type="KEGG" id="het:BBW65_02050"/>
<evidence type="ECO:0000256" key="2">
    <source>
        <dbReference type="ARBA" id="ARBA00022490"/>
    </source>
</evidence>
<feature type="site" description="Contributes to substrate recognition" evidence="10">
    <location>
        <position position="99"/>
    </location>
</feature>
<comment type="cofactor">
    <cofactor evidence="11">
        <name>Zn(2+)</name>
        <dbReference type="ChEBI" id="CHEBI:29105"/>
    </cofactor>
</comment>
<dbReference type="InterPro" id="IPR036412">
    <property type="entry name" value="HAD-like_sf"/>
</dbReference>
<feature type="binding site" evidence="11">
    <location>
        <position position="98"/>
    </location>
    <ligand>
        <name>Zn(2+)</name>
        <dbReference type="ChEBI" id="CHEBI:29105"/>
    </ligand>
</feature>
<keyword evidence="13" id="KW-1185">Reference proteome</keyword>
<accession>A0A1B1U4H7</accession>
<feature type="site" description="Stabilizes the phosphoryl group" evidence="10">
    <location>
        <position position="50"/>
    </location>
</feature>
<evidence type="ECO:0000256" key="1">
    <source>
        <dbReference type="ARBA" id="ARBA00004496"/>
    </source>
</evidence>
<feature type="active site" description="Nucleophile" evidence="8">
    <location>
        <position position="8"/>
    </location>
</feature>
<evidence type="ECO:0000256" key="7">
    <source>
        <dbReference type="PIRNR" id="PIRNR004682"/>
    </source>
</evidence>
<keyword evidence="2 7" id="KW-0963">Cytoplasm</keyword>
<dbReference type="CDD" id="cd07503">
    <property type="entry name" value="HAD_HisB-N"/>
    <property type="match status" value="1"/>
</dbReference>
<dbReference type="GO" id="GO:0016791">
    <property type="term" value="F:phosphatase activity"/>
    <property type="evidence" value="ECO:0007669"/>
    <property type="project" value="InterPro"/>
</dbReference>
<evidence type="ECO:0000256" key="5">
    <source>
        <dbReference type="ARBA" id="ARBA00023277"/>
    </source>
</evidence>
<comment type="subcellular location">
    <subcellularLocation>
        <location evidence="1 7">Cytoplasm</location>
    </subcellularLocation>
</comment>
<keyword evidence="5 7" id="KW-0119">Carbohydrate metabolism</keyword>
<evidence type="ECO:0000256" key="8">
    <source>
        <dbReference type="PIRSR" id="PIRSR004682-1"/>
    </source>
</evidence>
<reference evidence="13" key="1">
    <citation type="submission" date="2016-07" db="EMBL/GenBank/DDBJ databases">
        <authorList>
            <person name="Florea S."/>
            <person name="Webb J.S."/>
            <person name="Jaromczyk J."/>
            <person name="Schardl C.L."/>
        </authorList>
    </citation>
    <scope>NUCLEOTIDE SEQUENCE [LARGE SCALE GENOMIC DNA]</scope>
    <source>
        <strain evidence="13">MIT 01-6242</strain>
    </source>
</reference>
<evidence type="ECO:0000313" key="13">
    <source>
        <dbReference type="Proteomes" id="UP000092884"/>
    </source>
</evidence>
<dbReference type="GO" id="GO:0005737">
    <property type="term" value="C:cytoplasm"/>
    <property type="evidence" value="ECO:0007669"/>
    <property type="project" value="UniProtKB-SubCell"/>
</dbReference>
<dbReference type="Pfam" id="PF13242">
    <property type="entry name" value="Hydrolase_like"/>
    <property type="match status" value="1"/>
</dbReference>
<name>A0A1B1U4H7_9HELI</name>
<feature type="binding site" evidence="11">
    <location>
        <position position="8"/>
    </location>
    <ligand>
        <name>Mg(2+)</name>
        <dbReference type="ChEBI" id="CHEBI:18420"/>
    </ligand>
</feature>
<evidence type="ECO:0000256" key="6">
    <source>
        <dbReference type="ARBA" id="ARBA00031828"/>
    </source>
</evidence>
<feature type="binding site" evidence="9">
    <location>
        <begin position="50"/>
        <end position="53"/>
    </location>
    <ligand>
        <name>substrate</name>
    </ligand>
</feature>
<sequence>MEKAVFFDRDGIINRDYGYVYAQEDFVFNPSIFDLLRFFKERGYLLLVVTNQSGIARGYYTEEDFLDLTDFMQSQLQEKLGFGFDKVYYCPHLEGCTCRKPDIGMIRNACCDFAIDLSQSLLIGDKVSDILTAHNAGIGGKFLLTHQKTDEALSGVENLFIVRHLEEIAQIIEEENRVYS</sequence>
<comment type="similarity">
    <text evidence="7">Belongs to the gmhB family.</text>
</comment>
<dbReference type="OrthoDB" id="9814110at2"/>
<dbReference type="GO" id="GO:0005975">
    <property type="term" value="P:carbohydrate metabolic process"/>
    <property type="evidence" value="ECO:0007669"/>
    <property type="project" value="InterPro"/>
</dbReference>
<organism evidence="12 13">
    <name type="scientific">Helicobacter enhydrae</name>
    <dbReference type="NCBI Taxonomy" id="222136"/>
    <lineage>
        <taxon>Bacteria</taxon>
        <taxon>Pseudomonadati</taxon>
        <taxon>Campylobacterota</taxon>
        <taxon>Epsilonproteobacteria</taxon>
        <taxon>Campylobacterales</taxon>
        <taxon>Helicobacteraceae</taxon>
        <taxon>Helicobacter</taxon>
    </lineage>
</organism>
<keyword evidence="11" id="KW-0862">Zinc</keyword>
<dbReference type="RefSeq" id="WP_066339014.1">
    <property type="nucleotide sequence ID" value="NZ_CP016503.1"/>
</dbReference>
<feature type="binding site" evidence="11">
    <location>
        <position position="92"/>
    </location>
    <ligand>
        <name>Zn(2+)</name>
        <dbReference type="ChEBI" id="CHEBI:29105"/>
    </ligand>
</feature>
<evidence type="ECO:0000313" key="12">
    <source>
        <dbReference type="EMBL" id="ANV97660.1"/>
    </source>
</evidence>
<dbReference type="InterPro" id="IPR023214">
    <property type="entry name" value="HAD_sf"/>
</dbReference>
<dbReference type="InterPro" id="IPR004446">
    <property type="entry name" value="Heptose_bisP_phosphatase"/>
</dbReference>
<proteinExistence type="inferred from homology"/>
<protein>
    <recommendedName>
        <fullName evidence="6 7">D,D-heptose 1,7-bisphosphate phosphatase</fullName>
        <ecNumber evidence="7">3.1.3.-</ecNumber>
    </recommendedName>
</protein>
<evidence type="ECO:0000256" key="4">
    <source>
        <dbReference type="ARBA" id="ARBA00022801"/>
    </source>
</evidence>
<evidence type="ECO:0000256" key="3">
    <source>
        <dbReference type="ARBA" id="ARBA00022723"/>
    </source>
</evidence>
<dbReference type="PIRSF" id="PIRSF004682">
    <property type="entry name" value="GmhB"/>
    <property type="match status" value="1"/>
</dbReference>
<dbReference type="EC" id="3.1.3.-" evidence="7"/>
<feature type="binding site" evidence="9">
    <location>
        <begin position="99"/>
        <end position="100"/>
    </location>
    <ligand>
        <name>substrate</name>
    </ligand>
</feature>
<dbReference type="PANTHER" id="PTHR42891:SF1">
    <property type="entry name" value="D-GLYCERO-BETA-D-MANNO-HEPTOSE-1,7-BISPHOSPHATE 7-PHOSPHATASE"/>
    <property type="match status" value="1"/>
</dbReference>
<dbReference type="PANTHER" id="PTHR42891">
    <property type="entry name" value="D-GLYCERO-BETA-D-MANNO-HEPTOSE-1,7-BISPHOSPHATE 7-PHOSPHATASE"/>
    <property type="match status" value="1"/>
</dbReference>
<feature type="binding site" evidence="11">
    <location>
        <position position="126"/>
    </location>
    <ligand>
        <name>Mg(2+)</name>
        <dbReference type="ChEBI" id="CHEBI:18420"/>
    </ligand>
</feature>
<dbReference type="Gene3D" id="3.40.50.1000">
    <property type="entry name" value="HAD superfamily/HAD-like"/>
    <property type="match status" value="1"/>
</dbReference>
<dbReference type="NCBIfam" id="TIGR00213">
    <property type="entry name" value="GmhB_yaeD"/>
    <property type="match status" value="1"/>
</dbReference>
<evidence type="ECO:0000256" key="10">
    <source>
        <dbReference type="PIRSR" id="PIRSR004682-3"/>
    </source>
</evidence>
<evidence type="ECO:0000256" key="11">
    <source>
        <dbReference type="PIRSR" id="PIRSR004682-4"/>
    </source>
</evidence>
<feature type="binding site" evidence="9">
    <location>
        <position position="126"/>
    </location>
    <ligand>
        <name>substrate</name>
    </ligand>
</feature>
<feature type="binding site" evidence="9">
    <location>
        <begin position="16"/>
        <end position="19"/>
    </location>
    <ligand>
        <name>substrate</name>
    </ligand>
</feature>
<comment type="cofactor">
    <cofactor evidence="11">
        <name>Mg(2+)</name>
        <dbReference type="ChEBI" id="CHEBI:18420"/>
    </cofactor>
</comment>
<dbReference type="GO" id="GO:0046872">
    <property type="term" value="F:metal ion binding"/>
    <property type="evidence" value="ECO:0007669"/>
    <property type="project" value="UniProtKB-KW"/>
</dbReference>
<dbReference type="NCBIfam" id="TIGR01662">
    <property type="entry name" value="HAD-SF-IIIA"/>
    <property type="match status" value="1"/>
</dbReference>
<keyword evidence="3 11" id="KW-0479">Metal-binding</keyword>
<evidence type="ECO:0000256" key="9">
    <source>
        <dbReference type="PIRSR" id="PIRSR004682-2"/>
    </source>
</evidence>
<dbReference type="STRING" id="222136.BBW65_02050"/>
<keyword evidence="11" id="KW-0460">Magnesium</keyword>
<feature type="binding site" evidence="11">
    <location>
        <position position="10"/>
    </location>
    <ligand>
        <name>Mg(2+)</name>
        <dbReference type="ChEBI" id="CHEBI:18420"/>
    </ligand>
</feature>
<keyword evidence="4 7" id="KW-0378">Hydrolase</keyword>
<dbReference type="AlphaFoldDB" id="A0A1B1U4H7"/>
<feature type="binding site" evidence="9">
    <location>
        <begin position="8"/>
        <end position="10"/>
    </location>
    <ligand>
        <name>substrate</name>
    </ligand>
</feature>
<dbReference type="InterPro" id="IPR006549">
    <property type="entry name" value="HAD-SF_hydro_IIIA"/>
</dbReference>
<dbReference type="SUPFAM" id="SSF56784">
    <property type="entry name" value="HAD-like"/>
    <property type="match status" value="1"/>
</dbReference>
<dbReference type="EMBL" id="CP016503">
    <property type="protein sequence ID" value="ANV97660.1"/>
    <property type="molecule type" value="Genomic_DNA"/>
</dbReference>